<dbReference type="GO" id="GO:0005634">
    <property type="term" value="C:nucleus"/>
    <property type="evidence" value="ECO:0007669"/>
    <property type="project" value="TreeGrafter"/>
</dbReference>
<dbReference type="InterPro" id="IPR006595">
    <property type="entry name" value="CTLH_C"/>
</dbReference>
<keyword evidence="3" id="KW-1185">Reference proteome</keyword>
<dbReference type="PANTHER" id="PTHR12170:SF3">
    <property type="entry name" value="GH10162P"/>
    <property type="match status" value="1"/>
</dbReference>
<evidence type="ECO:0000313" key="3">
    <source>
        <dbReference type="Proteomes" id="UP000594263"/>
    </source>
</evidence>
<evidence type="ECO:0000259" key="1">
    <source>
        <dbReference type="PROSITE" id="PS50897"/>
    </source>
</evidence>
<dbReference type="GO" id="GO:0043161">
    <property type="term" value="P:proteasome-mediated ubiquitin-dependent protein catabolic process"/>
    <property type="evidence" value="ECO:0007669"/>
    <property type="project" value="InterPro"/>
</dbReference>
<dbReference type="Gramene" id="Kaladp0001s0260.1.v1.1">
    <property type="protein sequence ID" value="Kaladp0001s0260.1.v1.1"/>
    <property type="gene ID" value="Kaladp0001s0260.v1.1"/>
</dbReference>
<dbReference type="Proteomes" id="UP000594263">
    <property type="component" value="Unplaced"/>
</dbReference>
<dbReference type="GO" id="GO:0005737">
    <property type="term" value="C:cytoplasm"/>
    <property type="evidence" value="ECO:0007669"/>
    <property type="project" value="TreeGrafter"/>
</dbReference>
<accession>A0A7N0RAZ5</accession>
<reference evidence="2" key="1">
    <citation type="submission" date="2021-01" db="UniProtKB">
        <authorList>
            <consortium name="EnsemblPlants"/>
        </authorList>
    </citation>
    <scope>IDENTIFICATION</scope>
</reference>
<dbReference type="GO" id="GO:0004842">
    <property type="term" value="F:ubiquitin-protein transferase activity"/>
    <property type="evidence" value="ECO:0007669"/>
    <property type="project" value="InterPro"/>
</dbReference>
<dbReference type="SUPFAM" id="SSF57850">
    <property type="entry name" value="RING/U-box"/>
    <property type="match status" value="1"/>
</dbReference>
<protein>
    <recommendedName>
        <fullName evidence="1">CTLH domain-containing protein</fullName>
    </recommendedName>
</protein>
<dbReference type="PROSITE" id="PS50897">
    <property type="entry name" value="CTLH"/>
    <property type="match status" value="1"/>
</dbReference>
<sequence length="356" mass="40347">MPGIPIKDLRREYSHQASSSGDPSDIDKHDQIEIALTHVHYWQLEYEYLAPAFIDYAFAFYEWLERVFEDSVIDVEEQLIEFSGKLLEFDVLSTIASSEWKEKCNEFHLVIQPKVYTYGHDDYGRWKQELNETIAAHLYRQCPCDLGDRFLSEAGLPADELSALKSQFKQMHRITRAVGRGNIDQAMKWIDESRERLGQKGSELKSKLDELRQPQSDKAKRLDVIKEIERQFCTLMGQCGRSPLSVVTSAGAQLLPGLYQAAEIVTEELGLPRAILQVDEVPLNVSLGDEFQCHSRFTCPCSQKAMLTSLNPPVALACGHVLSLQTILSEASNGSAMECPFCEMVSSPPHYQTVYF</sequence>
<feature type="domain" description="CTLH" evidence="1">
    <location>
        <begin position="167"/>
        <end position="204"/>
    </location>
</feature>
<organism evidence="2 3">
    <name type="scientific">Kalanchoe fedtschenkoi</name>
    <name type="common">Lavender scallops</name>
    <name type="synonym">South American air plant</name>
    <dbReference type="NCBI Taxonomy" id="63787"/>
    <lineage>
        <taxon>Eukaryota</taxon>
        <taxon>Viridiplantae</taxon>
        <taxon>Streptophyta</taxon>
        <taxon>Embryophyta</taxon>
        <taxon>Tracheophyta</taxon>
        <taxon>Spermatophyta</taxon>
        <taxon>Magnoliopsida</taxon>
        <taxon>eudicotyledons</taxon>
        <taxon>Gunneridae</taxon>
        <taxon>Pentapetalae</taxon>
        <taxon>Saxifragales</taxon>
        <taxon>Crassulaceae</taxon>
        <taxon>Kalanchoe</taxon>
    </lineage>
</organism>
<dbReference type="InterPro" id="IPR045098">
    <property type="entry name" value="Fyv10_fam"/>
</dbReference>
<dbReference type="EnsemblPlants" id="Kaladp0001s0260.1.v1.1">
    <property type="protein sequence ID" value="Kaladp0001s0260.1.v1.1"/>
    <property type="gene ID" value="Kaladp0001s0260.v1.1"/>
</dbReference>
<dbReference type="PANTHER" id="PTHR12170">
    <property type="entry name" value="MACROPHAGE ERYTHROBLAST ATTACHER-RELATED"/>
    <property type="match status" value="1"/>
</dbReference>
<evidence type="ECO:0000313" key="2">
    <source>
        <dbReference type="EnsemblPlants" id="Kaladp0001s0260.1.v1.1"/>
    </source>
</evidence>
<dbReference type="AlphaFoldDB" id="A0A7N0RAZ5"/>
<proteinExistence type="predicted"/>
<name>A0A7N0RAZ5_KALFE</name>
<dbReference type="GO" id="GO:0034657">
    <property type="term" value="C:GID complex"/>
    <property type="evidence" value="ECO:0007669"/>
    <property type="project" value="TreeGrafter"/>
</dbReference>